<reference evidence="2" key="1">
    <citation type="submission" date="2016-10" db="EMBL/GenBank/DDBJ databases">
        <authorList>
            <person name="Varghese N."/>
            <person name="Submissions S."/>
        </authorList>
    </citation>
    <scope>NUCLEOTIDE SEQUENCE [LARGE SCALE GENOMIC DNA]</scope>
    <source>
        <strain evidence="2">DSM 16995</strain>
    </source>
</reference>
<dbReference type="SUPFAM" id="SSF141371">
    <property type="entry name" value="PilZ domain-like"/>
    <property type="match status" value="1"/>
</dbReference>
<sequence>MNNFQERRDSTRIDLNNIDGFFRQCDIATSSCNSDLDITILNISPCGMKLKLNSKEDLTKLDLNAEVFIRGCIFNDRIGFLSSQKAVAVWKEESLVGLRFTPELDFDEPALRKMMKNN</sequence>
<name>A0A1G9G281_9BACT</name>
<proteinExistence type="predicted"/>
<dbReference type="EMBL" id="FNGA01000002">
    <property type="protein sequence ID" value="SDK94717.1"/>
    <property type="molecule type" value="Genomic_DNA"/>
</dbReference>
<organism evidence="1 2">
    <name type="scientific">Maridesulfovibrio ferrireducens</name>
    <dbReference type="NCBI Taxonomy" id="246191"/>
    <lineage>
        <taxon>Bacteria</taxon>
        <taxon>Pseudomonadati</taxon>
        <taxon>Thermodesulfobacteriota</taxon>
        <taxon>Desulfovibrionia</taxon>
        <taxon>Desulfovibrionales</taxon>
        <taxon>Desulfovibrionaceae</taxon>
        <taxon>Maridesulfovibrio</taxon>
    </lineage>
</organism>
<dbReference type="OrthoDB" id="5458226at2"/>
<evidence type="ECO:0000313" key="2">
    <source>
        <dbReference type="Proteomes" id="UP000199053"/>
    </source>
</evidence>
<dbReference type="AlphaFoldDB" id="A0A1G9G281"/>
<protein>
    <recommendedName>
        <fullName evidence="3">PilZ domain-containing protein</fullName>
    </recommendedName>
</protein>
<accession>A0A1G9G281</accession>
<dbReference type="Proteomes" id="UP000199053">
    <property type="component" value="Unassembled WGS sequence"/>
</dbReference>
<evidence type="ECO:0008006" key="3">
    <source>
        <dbReference type="Google" id="ProtNLM"/>
    </source>
</evidence>
<evidence type="ECO:0000313" key="1">
    <source>
        <dbReference type="EMBL" id="SDK94717.1"/>
    </source>
</evidence>
<dbReference type="STRING" id="246191.SAMN05660337_1802"/>
<keyword evidence="2" id="KW-1185">Reference proteome</keyword>
<dbReference type="RefSeq" id="WP_092160225.1">
    <property type="nucleotide sequence ID" value="NZ_FNGA01000002.1"/>
</dbReference>
<gene>
    <name evidence="1" type="ORF">SAMN05660337_1802</name>
</gene>